<organism evidence="2">
    <name type="scientific">Oryza brachyantha</name>
    <name type="common">malo sina</name>
    <dbReference type="NCBI Taxonomy" id="4533"/>
    <lineage>
        <taxon>Eukaryota</taxon>
        <taxon>Viridiplantae</taxon>
        <taxon>Streptophyta</taxon>
        <taxon>Embryophyta</taxon>
        <taxon>Tracheophyta</taxon>
        <taxon>Spermatophyta</taxon>
        <taxon>Magnoliopsida</taxon>
        <taxon>Liliopsida</taxon>
        <taxon>Poales</taxon>
        <taxon>Poaceae</taxon>
        <taxon>BOP clade</taxon>
        <taxon>Oryzoideae</taxon>
        <taxon>Oryzeae</taxon>
        <taxon>Oryzinae</taxon>
        <taxon>Oryza</taxon>
    </lineage>
</organism>
<sequence>MIAAGAGSLLLLGGDGDGGIASAASKRRAPAPAPAAAEERRDPSVSGVQAKVMASKKRKVAMKEFVAKMREKGKPVNN</sequence>
<accession>J3MZ87</accession>
<dbReference type="PANTHER" id="PTHR37182">
    <property type="entry name" value="F24J8.11 PROTEIN"/>
    <property type="match status" value="1"/>
</dbReference>
<dbReference type="Proteomes" id="UP000006038">
    <property type="component" value="Chromosome 9"/>
</dbReference>
<dbReference type="EnsemblPlants" id="OB09G23160.1">
    <property type="protein sequence ID" value="OB09G23160.1"/>
    <property type="gene ID" value="OB09G23160"/>
</dbReference>
<evidence type="ECO:0000313" key="2">
    <source>
        <dbReference type="EnsemblPlants" id="OB09G23160.1"/>
    </source>
</evidence>
<dbReference type="AlphaFoldDB" id="J3MZ87"/>
<evidence type="ECO:0000313" key="3">
    <source>
        <dbReference type="Proteomes" id="UP000006038"/>
    </source>
</evidence>
<reference evidence="2" key="1">
    <citation type="journal article" date="2013" name="Nat. Commun.">
        <title>Whole-genome sequencing of Oryza brachyantha reveals mechanisms underlying Oryza genome evolution.</title>
        <authorList>
            <person name="Chen J."/>
            <person name="Huang Q."/>
            <person name="Gao D."/>
            <person name="Wang J."/>
            <person name="Lang Y."/>
            <person name="Liu T."/>
            <person name="Li B."/>
            <person name="Bai Z."/>
            <person name="Luis Goicoechea J."/>
            <person name="Liang C."/>
            <person name="Chen C."/>
            <person name="Zhang W."/>
            <person name="Sun S."/>
            <person name="Liao Y."/>
            <person name="Zhang X."/>
            <person name="Yang L."/>
            <person name="Song C."/>
            <person name="Wang M."/>
            <person name="Shi J."/>
            <person name="Liu G."/>
            <person name="Liu J."/>
            <person name="Zhou H."/>
            <person name="Zhou W."/>
            <person name="Yu Q."/>
            <person name="An N."/>
            <person name="Chen Y."/>
            <person name="Cai Q."/>
            <person name="Wang B."/>
            <person name="Liu B."/>
            <person name="Min J."/>
            <person name="Huang Y."/>
            <person name="Wu H."/>
            <person name="Li Z."/>
            <person name="Zhang Y."/>
            <person name="Yin Y."/>
            <person name="Song W."/>
            <person name="Jiang J."/>
            <person name="Jackson S.A."/>
            <person name="Wing R.A."/>
            <person name="Wang J."/>
            <person name="Chen M."/>
        </authorList>
    </citation>
    <scope>NUCLEOTIDE SEQUENCE [LARGE SCALE GENOMIC DNA]</scope>
    <source>
        <strain evidence="2">cv. IRGC 101232</strain>
    </source>
</reference>
<keyword evidence="3" id="KW-1185">Reference proteome</keyword>
<proteinExistence type="predicted"/>
<dbReference type="Gramene" id="OB09G23160.1">
    <property type="protein sequence ID" value="OB09G23160.1"/>
    <property type="gene ID" value="OB09G23160"/>
</dbReference>
<feature type="region of interest" description="Disordered" evidence="1">
    <location>
        <begin position="20"/>
        <end position="52"/>
    </location>
</feature>
<reference evidence="2" key="2">
    <citation type="submission" date="2013-04" db="UniProtKB">
        <authorList>
            <consortium name="EnsemblPlants"/>
        </authorList>
    </citation>
    <scope>IDENTIFICATION</scope>
</reference>
<dbReference type="STRING" id="4533.J3MZ87"/>
<evidence type="ECO:0000256" key="1">
    <source>
        <dbReference type="SAM" id="MobiDB-lite"/>
    </source>
</evidence>
<protein>
    <submittedName>
        <fullName evidence="2">Uncharacterized protein</fullName>
    </submittedName>
</protein>
<name>J3MZ87_ORYBR</name>
<dbReference type="HOGENOM" id="CLU_2625932_0_0_1"/>
<dbReference type="PANTHER" id="PTHR37182:SF2">
    <property type="entry name" value="F24J8.11 PROTEIN"/>
    <property type="match status" value="1"/>
</dbReference>